<dbReference type="Pfam" id="PF10609">
    <property type="entry name" value="ParA"/>
    <property type="match status" value="1"/>
</dbReference>
<sequence length="247" mass="27705">MFFGRRKKQKEFNKQQLQGAPLYSATQPTSLNAEQIRVLRTNLEYAQLDGKIKSIGITSSIPGEGKSTVSANLAHSLAATGKRVLIVDADLRKPTVHRTFKVTNQRGLTDIVIGREELYTQNLHYLTDLDLYVLPSGPIPPNPSELLQSENMSKLMTDLANYFDFVIYDLPPVNSVTDAQIISRKVDGMILVVRQGYVLKTELEKSLRNLNNVEAKLIGYVMNDVAKEQKDSYYAYYGNDDVLGDSK</sequence>
<dbReference type="GO" id="GO:0005524">
    <property type="term" value="F:ATP binding"/>
    <property type="evidence" value="ECO:0007669"/>
    <property type="project" value="UniProtKB-KW"/>
</dbReference>
<dbReference type="PANTHER" id="PTHR32309:SF13">
    <property type="entry name" value="FERRIC ENTEROBACTIN TRANSPORT PROTEIN FEPE"/>
    <property type="match status" value="1"/>
</dbReference>
<evidence type="ECO:0000256" key="1">
    <source>
        <dbReference type="ARBA" id="ARBA00005132"/>
    </source>
</evidence>
<dbReference type="EC" id="2.7.10.2" evidence="3"/>
<dbReference type="InterPro" id="IPR027417">
    <property type="entry name" value="P-loop_NTPase"/>
</dbReference>
<dbReference type="PANTHER" id="PTHR32309">
    <property type="entry name" value="TYROSINE-PROTEIN KINASE"/>
    <property type="match status" value="1"/>
</dbReference>
<evidence type="ECO:0000256" key="6">
    <source>
        <dbReference type="ARBA" id="ARBA00022777"/>
    </source>
</evidence>
<dbReference type="NCBIfam" id="TIGR01007">
    <property type="entry name" value="eps_fam"/>
    <property type="match status" value="1"/>
</dbReference>
<evidence type="ECO:0000313" key="12">
    <source>
        <dbReference type="EMBL" id="WNY50189.1"/>
    </source>
</evidence>
<dbReference type="CDD" id="cd05387">
    <property type="entry name" value="BY-kinase"/>
    <property type="match status" value="1"/>
</dbReference>
<accession>A0AA96VS03</accession>
<dbReference type="Gene3D" id="3.40.50.300">
    <property type="entry name" value="P-loop containing nucleotide triphosphate hydrolases"/>
    <property type="match status" value="1"/>
</dbReference>
<organism evidence="12">
    <name type="scientific">Streptococcus iners</name>
    <dbReference type="NCBI Taxonomy" id="3028084"/>
    <lineage>
        <taxon>Bacteria</taxon>
        <taxon>Bacillati</taxon>
        <taxon>Bacillota</taxon>
        <taxon>Bacilli</taxon>
        <taxon>Lactobacillales</taxon>
        <taxon>Streptococcaceae</taxon>
        <taxon>Streptococcus</taxon>
    </lineage>
</organism>
<dbReference type="SUPFAM" id="SSF52540">
    <property type="entry name" value="P-loop containing nucleoside triphosphate hydrolases"/>
    <property type="match status" value="1"/>
</dbReference>
<evidence type="ECO:0000256" key="7">
    <source>
        <dbReference type="ARBA" id="ARBA00022840"/>
    </source>
</evidence>
<dbReference type="GO" id="GO:0005886">
    <property type="term" value="C:plasma membrane"/>
    <property type="evidence" value="ECO:0007669"/>
    <property type="project" value="UniProtKB-ARBA"/>
</dbReference>
<proteinExistence type="inferred from homology"/>
<name>A0AA96VS03_9STRE</name>
<evidence type="ECO:0000256" key="3">
    <source>
        <dbReference type="ARBA" id="ARBA00011903"/>
    </source>
</evidence>
<gene>
    <name evidence="12" type="ORF">PW252_06275</name>
</gene>
<dbReference type="AlphaFoldDB" id="A0AA96VS03"/>
<evidence type="ECO:0000256" key="11">
    <source>
        <dbReference type="ARBA" id="ARBA00051245"/>
    </source>
</evidence>
<keyword evidence="4" id="KW-0808">Transferase</keyword>
<dbReference type="KEGG" id="sins:PW252_06275"/>
<dbReference type="InterPro" id="IPR033756">
    <property type="entry name" value="YlxH/NBP35"/>
</dbReference>
<reference evidence="12" key="1">
    <citation type="submission" date="2023-02" db="EMBL/GenBank/DDBJ databases">
        <title>Streptococcus sp. Genome Sequencing and Assembly.</title>
        <authorList>
            <person name="Shore S.M."/>
            <person name="Nicholson T.L."/>
        </authorList>
    </citation>
    <scope>NUCLEOTIDE SEQUENCE</scope>
    <source>
        <strain evidence="12">29887</strain>
    </source>
</reference>
<evidence type="ECO:0000256" key="2">
    <source>
        <dbReference type="ARBA" id="ARBA00007316"/>
    </source>
</evidence>
<evidence type="ECO:0000256" key="5">
    <source>
        <dbReference type="ARBA" id="ARBA00022741"/>
    </source>
</evidence>
<evidence type="ECO:0000256" key="8">
    <source>
        <dbReference type="ARBA" id="ARBA00022903"/>
    </source>
</evidence>
<comment type="similarity">
    <text evidence="2">Belongs to the CpsD/CapB family.</text>
</comment>
<dbReference type="InterPro" id="IPR005702">
    <property type="entry name" value="Wzc-like_C"/>
</dbReference>
<comment type="pathway">
    <text evidence="1">Capsule biogenesis; capsule polysaccharide biosynthesis.</text>
</comment>
<evidence type="ECO:0000256" key="4">
    <source>
        <dbReference type="ARBA" id="ARBA00022679"/>
    </source>
</evidence>
<dbReference type="GO" id="GO:0004715">
    <property type="term" value="F:non-membrane spanning protein tyrosine kinase activity"/>
    <property type="evidence" value="ECO:0007669"/>
    <property type="project" value="UniProtKB-EC"/>
</dbReference>
<keyword evidence="6 12" id="KW-0418">Kinase</keyword>
<dbReference type="RefSeq" id="WP_248049983.1">
    <property type="nucleotide sequence ID" value="NZ_CP118735.1"/>
</dbReference>
<dbReference type="FunFam" id="3.40.50.300:FF:000527">
    <property type="entry name" value="Tyrosine-protein kinase etk"/>
    <property type="match status" value="1"/>
</dbReference>
<keyword evidence="9" id="KW-0829">Tyrosine-protein kinase</keyword>
<dbReference type="GO" id="GO:0000271">
    <property type="term" value="P:polysaccharide biosynthetic process"/>
    <property type="evidence" value="ECO:0007669"/>
    <property type="project" value="UniProtKB-KW"/>
</dbReference>
<keyword evidence="10" id="KW-0270">Exopolysaccharide synthesis</keyword>
<dbReference type="EMBL" id="CP118735">
    <property type="protein sequence ID" value="WNY50189.1"/>
    <property type="molecule type" value="Genomic_DNA"/>
</dbReference>
<keyword evidence="5" id="KW-0547">Nucleotide-binding</keyword>
<comment type="catalytic activity">
    <reaction evidence="11">
        <text>L-tyrosyl-[protein] + ATP = O-phospho-L-tyrosyl-[protein] + ADP + H(+)</text>
        <dbReference type="Rhea" id="RHEA:10596"/>
        <dbReference type="Rhea" id="RHEA-COMP:10136"/>
        <dbReference type="Rhea" id="RHEA-COMP:20101"/>
        <dbReference type="ChEBI" id="CHEBI:15378"/>
        <dbReference type="ChEBI" id="CHEBI:30616"/>
        <dbReference type="ChEBI" id="CHEBI:46858"/>
        <dbReference type="ChEBI" id="CHEBI:61978"/>
        <dbReference type="ChEBI" id="CHEBI:456216"/>
        <dbReference type="EC" id="2.7.10.2"/>
    </reaction>
</comment>
<keyword evidence="7" id="KW-0067">ATP-binding</keyword>
<evidence type="ECO:0000256" key="9">
    <source>
        <dbReference type="ARBA" id="ARBA00023137"/>
    </source>
</evidence>
<dbReference type="InterPro" id="IPR050445">
    <property type="entry name" value="Bact_polysacc_biosynth/exp"/>
</dbReference>
<evidence type="ECO:0000256" key="10">
    <source>
        <dbReference type="ARBA" id="ARBA00023169"/>
    </source>
</evidence>
<keyword evidence="8" id="KW-0972">Capsule biogenesis/degradation</keyword>
<dbReference type="GO" id="GO:0042802">
    <property type="term" value="F:identical protein binding"/>
    <property type="evidence" value="ECO:0007669"/>
    <property type="project" value="UniProtKB-ARBA"/>
</dbReference>
<protein>
    <recommendedName>
        <fullName evidence="3">non-specific protein-tyrosine kinase</fullName>
        <ecNumber evidence="3">2.7.10.2</ecNumber>
    </recommendedName>
</protein>